<evidence type="ECO:0000313" key="2">
    <source>
        <dbReference type="EMBL" id="CAB4279542.1"/>
    </source>
</evidence>
<feature type="compositionally biased region" description="Basic residues" evidence="1">
    <location>
        <begin position="94"/>
        <end position="107"/>
    </location>
</feature>
<feature type="compositionally biased region" description="Polar residues" evidence="1">
    <location>
        <begin position="1"/>
        <end position="21"/>
    </location>
</feature>
<proteinExistence type="predicted"/>
<dbReference type="Proteomes" id="UP000507222">
    <property type="component" value="Unassembled WGS sequence"/>
</dbReference>
<dbReference type="EMBL" id="CAEKDK010000005">
    <property type="protein sequence ID" value="CAB4279542.1"/>
    <property type="molecule type" value="Genomic_DNA"/>
</dbReference>
<gene>
    <name evidence="2" type="ORF">CURHAP_LOCUS31847</name>
</gene>
<name>A0A6J5UU50_PRUAR</name>
<dbReference type="AlphaFoldDB" id="A0A6J5UU50"/>
<feature type="region of interest" description="Disordered" evidence="1">
    <location>
        <begin position="68"/>
        <end position="132"/>
    </location>
</feature>
<protein>
    <submittedName>
        <fullName evidence="2">Uncharacterized protein</fullName>
    </submittedName>
</protein>
<sequence>MRASSDQSETALSRIPNTQDSLKCGQCGKKNLGSQIPSLSMKSRSNYISGTIRGLAIGIFPQKPNLQLRGKRTTSSDVSTLAAGPSTLKQISKPPRHVQKGKPKPSKKGQPPSTSCPYASTSVSTVGSNVVH</sequence>
<accession>A0A6J5UU50</accession>
<feature type="compositionally biased region" description="Low complexity" evidence="1">
    <location>
        <begin position="120"/>
        <end position="132"/>
    </location>
</feature>
<evidence type="ECO:0000256" key="1">
    <source>
        <dbReference type="SAM" id="MobiDB-lite"/>
    </source>
</evidence>
<evidence type="ECO:0000313" key="3">
    <source>
        <dbReference type="Proteomes" id="UP000507222"/>
    </source>
</evidence>
<feature type="region of interest" description="Disordered" evidence="1">
    <location>
        <begin position="1"/>
        <end position="26"/>
    </location>
</feature>
<reference evidence="2 3" key="1">
    <citation type="submission" date="2020-05" db="EMBL/GenBank/DDBJ databases">
        <authorList>
            <person name="Campoy J."/>
            <person name="Schneeberger K."/>
            <person name="Spophaly S."/>
        </authorList>
    </citation>
    <scope>NUCLEOTIDE SEQUENCE [LARGE SCALE GENOMIC DNA]</scope>
    <source>
        <strain evidence="2">PruArmRojPasFocal</strain>
    </source>
</reference>
<organism evidence="2 3">
    <name type="scientific">Prunus armeniaca</name>
    <name type="common">Apricot</name>
    <name type="synonym">Armeniaca vulgaris</name>
    <dbReference type="NCBI Taxonomy" id="36596"/>
    <lineage>
        <taxon>Eukaryota</taxon>
        <taxon>Viridiplantae</taxon>
        <taxon>Streptophyta</taxon>
        <taxon>Embryophyta</taxon>
        <taxon>Tracheophyta</taxon>
        <taxon>Spermatophyta</taxon>
        <taxon>Magnoliopsida</taxon>
        <taxon>eudicotyledons</taxon>
        <taxon>Gunneridae</taxon>
        <taxon>Pentapetalae</taxon>
        <taxon>rosids</taxon>
        <taxon>fabids</taxon>
        <taxon>Rosales</taxon>
        <taxon>Rosaceae</taxon>
        <taxon>Amygdaloideae</taxon>
        <taxon>Amygdaleae</taxon>
        <taxon>Prunus</taxon>
    </lineage>
</organism>